<feature type="compositionally biased region" description="Acidic residues" evidence="1">
    <location>
        <begin position="124"/>
        <end position="135"/>
    </location>
</feature>
<evidence type="ECO:0008006" key="6">
    <source>
        <dbReference type="Google" id="ProtNLM"/>
    </source>
</evidence>
<evidence type="ECO:0000256" key="1">
    <source>
        <dbReference type="SAM" id="MobiDB-lite"/>
    </source>
</evidence>
<evidence type="ECO:0000313" key="3">
    <source>
        <dbReference type="EMBL" id="QUJ73798.1"/>
    </source>
</evidence>
<gene>
    <name evidence="2" type="ORF">C436_16135</name>
    <name evidence="3" type="ORF">KDQ40_16370</name>
</gene>
<dbReference type="RefSeq" id="WP_004965308.1">
    <property type="nucleotide sequence ID" value="NZ_AOLR01000029.1"/>
</dbReference>
<dbReference type="EMBL" id="CP073367">
    <property type="protein sequence ID" value="QUJ73798.1"/>
    <property type="molecule type" value="Genomic_DNA"/>
</dbReference>
<feature type="compositionally biased region" description="Basic and acidic residues" evidence="1">
    <location>
        <begin position="272"/>
        <end position="281"/>
    </location>
</feature>
<feature type="compositionally biased region" description="Acidic residues" evidence="1">
    <location>
        <begin position="290"/>
        <end position="300"/>
    </location>
</feature>
<feature type="region of interest" description="Disordered" evidence="1">
    <location>
        <begin position="103"/>
        <end position="135"/>
    </location>
</feature>
<dbReference type="Proteomes" id="UP000682967">
    <property type="component" value="Plasmid pHsi117"/>
</dbReference>
<dbReference type="GeneID" id="64824564"/>
<dbReference type="OrthoDB" id="247969at2157"/>
<reference evidence="2 4" key="1">
    <citation type="journal article" date="2014" name="PLoS Genet.">
        <title>Phylogenetically driven sequencing of extremely halophilic archaea reveals strategies for static and dynamic osmo-response.</title>
        <authorList>
            <person name="Becker E.A."/>
            <person name="Seitzer P.M."/>
            <person name="Tritt A."/>
            <person name="Larsen D."/>
            <person name="Krusor M."/>
            <person name="Yao A.I."/>
            <person name="Wu D."/>
            <person name="Madern D."/>
            <person name="Eisen J.A."/>
            <person name="Darling A.E."/>
            <person name="Facciotti M.T."/>
        </authorList>
    </citation>
    <scope>NUCLEOTIDE SEQUENCE [LARGE SCALE GENOMIC DNA]</scope>
    <source>
        <strain evidence="2 4">ATCC 33800</strain>
    </source>
</reference>
<proteinExistence type="predicted"/>
<evidence type="ECO:0000313" key="5">
    <source>
        <dbReference type="Proteomes" id="UP000682967"/>
    </source>
</evidence>
<evidence type="ECO:0000313" key="4">
    <source>
        <dbReference type="Proteomes" id="UP000011659"/>
    </source>
</evidence>
<reference evidence="3" key="2">
    <citation type="submission" date="2021-04" db="EMBL/GenBank/DDBJ databases">
        <title>Complete Genome sequence and Methylome Analysis of the Haloarchaeon Haloarcula sinaiiensis.</title>
        <authorList>
            <person name="Fomenkov A."/>
            <person name="DasSarma P."/>
            <person name="DasSarma S."/>
            <person name="Roberts R.J."/>
        </authorList>
    </citation>
    <scope>NUCLEOTIDE SEQUENCE</scope>
    <source>
        <strain evidence="3">ATCC 33800</strain>
        <plasmid evidence="3">pHsi117</plasmid>
    </source>
</reference>
<dbReference type="KEGG" id="hsin:KDQ40_16370"/>
<dbReference type="Pfam" id="PF25943">
    <property type="entry name" value="DUF7983"/>
    <property type="match status" value="1"/>
</dbReference>
<dbReference type="InterPro" id="IPR058289">
    <property type="entry name" value="DUF7983"/>
</dbReference>
<evidence type="ECO:0000313" key="2">
    <source>
        <dbReference type="EMBL" id="EMA11229.1"/>
    </source>
</evidence>
<sequence>MTFGPTWNNLRDNIDALQSGATLVTPLSRKAFGIEAVQEHRVLIQYRDDNETIPLQKDQFETLYERVSESRGTFDIDRLPPDAEPYATVLSLHPRFEVDDRAGTLTESEQSTGSPLVEARSGSEEPDTTEREEPDLDVYADALLLIDALERHDVGSLEAVETPALVNIYTLLSDVQRNANDLRKDVRSVLLDRLHHDQPVSGQFGSVQRTTRRNRSLKDAELVLNAFEAAGIERERLTTVDSSKVDEALEVTELSESDVYDIEPSEYVRKADVDEQEKETRLQGLKDQLEATEGDEADELREEIEELEDRIAELTEFRSGRSFHESSAGG</sequence>
<name>M0JTD9_9EURY</name>
<geneLocation type="plasmid" evidence="3 5">
    <name>pHsi117</name>
</geneLocation>
<protein>
    <recommendedName>
        <fullName evidence="6">DUF2800 domain-containing protein</fullName>
    </recommendedName>
</protein>
<organism evidence="2 4">
    <name type="scientific">Haloarcula marismortui ATCC 33800</name>
    <dbReference type="NCBI Taxonomy" id="662476"/>
    <lineage>
        <taxon>Archaea</taxon>
        <taxon>Methanobacteriati</taxon>
        <taxon>Methanobacteriota</taxon>
        <taxon>Stenosarchaea group</taxon>
        <taxon>Halobacteria</taxon>
        <taxon>Halobacteriales</taxon>
        <taxon>Haloarculaceae</taxon>
        <taxon>Haloarcula</taxon>
    </lineage>
</organism>
<feature type="compositionally biased region" description="Polar residues" evidence="1">
    <location>
        <begin position="105"/>
        <end position="114"/>
    </location>
</feature>
<dbReference type="Proteomes" id="UP000011659">
    <property type="component" value="Unassembled WGS sequence"/>
</dbReference>
<accession>M0JTD9</accession>
<keyword evidence="3" id="KW-0614">Plasmid</keyword>
<feature type="region of interest" description="Disordered" evidence="1">
    <location>
        <begin position="272"/>
        <end position="300"/>
    </location>
</feature>
<dbReference type="EMBL" id="AOLR01000029">
    <property type="protein sequence ID" value="EMA11229.1"/>
    <property type="molecule type" value="Genomic_DNA"/>
</dbReference>
<dbReference type="PATRIC" id="fig|662476.7.peg.3229"/>
<keyword evidence="4" id="KW-1185">Reference proteome</keyword>
<dbReference type="AlphaFoldDB" id="M0JTD9"/>